<dbReference type="EMBL" id="JANIEX010001259">
    <property type="protein sequence ID" value="KAJ3559990.1"/>
    <property type="molecule type" value="Genomic_DNA"/>
</dbReference>
<sequence>MLAQPSHFRDEPVPAVEEEWQIISPSWWRTDFGSVSWSYRPEKADHKAFCAKPPHYHLSLHKVHAQRSFHGDEVLEEPLHTLSDCHSPPACRIAEDNVLNEELIGVKNTREVLKIYEQAVGFDYSPWPDLGLENGKAQFGDVSEADVELGKERWNELVHNLFGRKSLENLLIEAKENPKQNSRAVPSTSIDYFSRPSTPKAGNFQLNPSASSFVPLGSPTSTFSSSTSSSSSFDSSDHLVSFSFPSLNASLPPPPNKPERQEYVNILHTRCRTTSSSDGSSVASNERPSSGFLPPFLFDSVSQRRRPTRISRTRAIVDQLRSQHHQQHDGERMSPVSQDSSPTISDFGVNNLGYFKSRLTVSDGSSACSTTPPLTEEEFQHHDGAGIWTDNADGWTIPPTPSAVDPETKRTRSKELLMTLRRRTDSLTSNVNAVASLAAARSLGAVSASTPPVIISPERLVESPEPEEDTVVDSHTAAEQDAAWFQRSQTYLPSNASRISSPALQRRIANAATTTSEVDHAHPAVYAHPHHDTATRAQASAAYAQTFPNATNATRYPQGYIANPASGLPYPLMGYPMPVPSNVSMGMGVVAPMHPRGGMQYPIQVPVQAQYSTLMHLRIMQQMQMMRNSMGMNGGVGTNGISAAGVSR</sequence>
<name>A0AAD5VH49_9AGAR</name>
<accession>A0AAD5VH49</accession>
<gene>
    <name evidence="2" type="ORF">NP233_g11123</name>
</gene>
<keyword evidence="3" id="KW-1185">Reference proteome</keyword>
<evidence type="ECO:0000313" key="3">
    <source>
        <dbReference type="Proteomes" id="UP001213000"/>
    </source>
</evidence>
<comment type="caution">
    <text evidence="2">The sequence shown here is derived from an EMBL/GenBank/DDBJ whole genome shotgun (WGS) entry which is preliminary data.</text>
</comment>
<dbReference type="AlphaFoldDB" id="A0AAD5VH49"/>
<proteinExistence type="predicted"/>
<organism evidence="2 3">
    <name type="scientific">Leucocoprinus birnbaumii</name>
    <dbReference type="NCBI Taxonomy" id="56174"/>
    <lineage>
        <taxon>Eukaryota</taxon>
        <taxon>Fungi</taxon>
        <taxon>Dikarya</taxon>
        <taxon>Basidiomycota</taxon>
        <taxon>Agaricomycotina</taxon>
        <taxon>Agaricomycetes</taxon>
        <taxon>Agaricomycetidae</taxon>
        <taxon>Agaricales</taxon>
        <taxon>Agaricineae</taxon>
        <taxon>Agaricaceae</taxon>
        <taxon>Leucocoprinus</taxon>
    </lineage>
</organism>
<protein>
    <submittedName>
        <fullName evidence="2">Uncharacterized protein</fullName>
    </submittedName>
</protein>
<evidence type="ECO:0000313" key="2">
    <source>
        <dbReference type="EMBL" id="KAJ3559990.1"/>
    </source>
</evidence>
<evidence type="ECO:0000256" key="1">
    <source>
        <dbReference type="SAM" id="MobiDB-lite"/>
    </source>
</evidence>
<reference evidence="2" key="1">
    <citation type="submission" date="2022-07" db="EMBL/GenBank/DDBJ databases">
        <title>Genome Sequence of Leucocoprinus birnbaumii.</title>
        <authorList>
            <person name="Buettner E."/>
        </authorList>
    </citation>
    <scope>NUCLEOTIDE SEQUENCE</scope>
    <source>
        <strain evidence="2">VT141</strain>
    </source>
</reference>
<dbReference type="Proteomes" id="UP001213000">
    <property type="component" value="Unassembled WGS sequence"/>
</dbReference>
<feature type="region of interest" description="Disordered" evidence="1">
    <location>
        <begin position="321"/>
        <end position="341"/>
    </location>
</feature>